<protein>
    <recommendedName>
        <fullName evidence="1">Schlafen group 3-like DNA/RNA helicase domain-containing protein</fullName>
    </recommendedName>
</protein>
<dbReference type="InterPro" id="IPR018647">
    <property type="entry name" value="SLFN_3-like_DNA/RNA_helicase"/>
</dbReference>
<accession>A0A4Q0YXP5</accession>
<evidence type="ECO:0000259" key="1">
    <source>
        <dbReference type="Pfam" id="PF09848"/>
    </source>
</evidence>
<name>A0A4Q0YXP5_9GAMM</name>
<sequence>MSNRAFFSSTLSDFLNLSAEEIIGRIAKHHTQSIEHTQTFAWTEQVNALKELEQLNNTDGHIYFEFLIPRMGKRADVILVHRGVIFVLEFKVGSADFYQADIRQCHGYALDLKNFHKGSHNKHIVPVLVSTKAKSNKALCQYDNDQVANPLESNGSNLARLIEDTASLTNAASFDAYEWEKSGYLPTPTIIEAAQALYGNHKVEDISKSEAGNKNLSVTSEQLLDLIHQARLNKKKVICFVTGVPGAGKTLVGLNIANQHSNTEDNEYSVFLSGNGPLVTVLQEALAIDKSKRESTTKAEARRQTSQFIQNIHRFRDEALDGSVPPEKVAIFDEAQRAWNAQQASKFMQSKRNQPHFNKSEPEFLIEVMDRHKDWAFIIALIGGGQEINTGEAGLAGWLDALKNQFSYWDVYCSDKLLSGEYVSEGINLDNICEINKLKSLHLSTSMRSFRAEALSSFVHHVVAGDATNALAISKTLRGNFPLFITRDLKSAKQWVRHKSRANESKGILASSNGIRLKAEGIFVKNRFDPVAWFLNGHDDIRACHFLEEVATEFDVQGLELDWCLVAWDADYRHNGKRFEHWKFKGTKWQRRRSEEDKKYLENAYRVLLTRARQGMVVFIPKGSEDDCTRLQEFYDETYSYLVSCGFQTII</sequence>
<reference evidence="2 3" key="1">
    <citation type="submission" date="2017-10" db="EMBL/GenBank/DDBJ databases">
        <title>Nyctiphanis sp. nov., isolated from the stomach of the euphausiid Nyctiphanes simplex (Hansen, 1911) in the Gulf of California.</title>
        <authorList>
            <person name="Gomez-Gil B."/>
            <person name="Aguilar-Mendez M."/>
            <person name="Lopez-Cortes A."/>
            <person name="Gomez-Gutierrez J."/>
            <person name="Roque A."/>
            <person name="Lang E."/>
            <person name="Gonzalez-Castillo A."/>
        </authorList>
    </citation>
    <scope>NUCLEOTIDE SEQUENCE [LARGE SCALE GENOMIC DNA]</scope>
    <source>
        <strain evidence="2 3">CAIM 600</strain>
    </source>
</reference>
<dbReference type="AlphaFoldDB" id="A0A4Q0YXP5"/>
<feature type="domain" description="Schlafen group 3-like DNA/RNA helicase" evidence="1">
    <location>
        <begin position="236"/>
        <end position="621"/>
    </location>
</feature>
<dbReference type="Gene3D" id="3.40.50.300">
    <property type="entry name" value="P-loop containing nucleotide triphosphate hydrolases"/>
    <property type="match status" value="1"/>
</dbReference>
<organism evidence="2 3">
    <name type="scientific">Veronia nyctiphanis</name>
    <dbReference type="NCBI Taxonomy" id="1278244"/>
    <lineage>
        <taxon>Bacteria</taxon>
        <taxon>Pseudomonadati</taxon>
        <taxon>Pseudomonadota</taxon>
        <taxon>Gammaproteobacteria</taxon>
        <taxon>Vibrionales</taxon>
        <taxon>Vibrionaceae</taxon>
        <taxon>Veronia</taxon>
    </lineage>
</organism>
<evidence type="ECO:0000313" key="3">
    <source>
        <dbReference type="Proteomes" id="UP000290287"/>
    </source>
</evidence>
<comment type="caution">
    <text evidence="2">The sequence shown here is derived from an EMBL/GenBank/DDBJ whole genome shotgun (WGS) entry which is preliminary data.</text>
</comment>
<proteinExistence type="predicted"/>
<dbReference type="Pfam" id="PF09848">
    <property type="entry name" value="SLFN-g3_helicase"/>
    <property type="match status" value="1"/>
</dbReference>
<dbReference type="Proteomes" id="UP000290287">
    <property type="component" value="Unassembled WGS sequence"/>
</dbReference>
<dbReference type="SUPFAM" id="SSF52540">
    <property type="entry name" value="P-loop containing nucleoside triphosphate hydrolases"/>
    <property type="match status" value="1"/>
</dbReference>
<keyword evidence="3" id="KW-1185">Reference proteome</keyword>
<gene>
    <name evidence="2" type="ORF">CS022_07605</name>
</gene>
<dbReference type="OrthoDB" id="3193269at2"/>
<dbReference type="InterPro" id="IPR027417">
    <property type="entry name" value="P-loop_NTPase"/>
</dbReference>
<evidence type="ECO:0000313" key="2">
    <source>
        <dbReference type="EMBL" id="RXJ73841.1"/>
    </source>
</evidence>
<dbReference type="EMBL" id="PEIB01000006">
    <property type="protein sequence ID" value="RXJ73841.1"/>
    <property type="molecule type" value="Genomic_DNA"/>
</dbReference>
<dbReference type="RefSeq" id="WP_129121773.1">
    <property type="nucleotide sequence ID" value="NZ_PEIB01000006.1"/>
</dbReference>